<evidence type="ECO:0000313" key="5">
    <source>
        <dbReference type="Proteomes" id="UP000076586"/>
    </source>
</evidence>
<dbReference type="STRING" id="681398.PJIAN_245"/>
<accession>A0A161LIY9</accession>
<dbReference type="InterPro" id="IPR009057">
    <property type="entry name" value="Homeodomain-like_sf"/>
</dbReference>
<reference evidence="5" key="2">
    <citation type="journal article" date="2017" name="Genome Announc.">
        <title>Draft genome sequence of Paludibacter jiangxiensis NM7(T), a propionate-producing fermentative bacterium.</title>
        <authorList>
            <person name="Qiu Y.-L."/>
            <person name="Tourlousse D.M."/>
            <person name="Matsuura N."/>
            <person name="Ohashi A."/>
            <person name="Sekiguchi Y."/>
        </authorList>
    </citation>
    <scope>NUCLEOTIDE SEQUENCE [LARGE SCALE GENOMIC DNA]</scope>
    <source>
        <strain evidence="5">NM7</strain>
    </source>
</reference>
<dbReference type="EMBL" id="BDCR01000002">
    <property type="protein sequence ID" value="GAT62486.1"/>
    <property type="molecule type" value="Genomic_DNA"/>
</dbReference>
<evidence type="ECO:0000256" key="2">
    <source>
        <dbReference type="PROSITE-ProRule" id="PRU00335"/>
    </source>
</evidence>
<dbReference type="GO" id="GO:0003677">
    <property type="term" value="F:DNA binding"/>
    <property type="evidence" value="ECO:0007669"/>
    <property type="project" value="UniProtKB-UniRule"/>
</dbReference>
<proteinExistence type="predicted"/>
<comment type="caution">
    <text evidence="4">The sequence shown here is derived from an EMBL/GenBank/DDBJ whole genome shotgun (WGS) entry which is preliminary data.</text>
</comment>
<feature type="DNA-binding region" description="H-T-H motif" evidence="2">
    <location>
        <begin position="33"/>
        <end position="52"/>
    </location>
</feature>
<reference evidence="5" key="1">
    <citation type="submission" date="2016-04" db="EMBL/GenBank/DDBJ databases">
        <title>Draft genome sequence of Paludibacter jiangxiensis strain NM7.</title>
        <authorList>
            <person name="Qiu Y."/>
            <person name="Matsuura N."/>
            <person name="Ohashi A."/>
            <person name="Tourlousse M.D."/>
            <person name="Sekiguchi Y."/>
        </authorList>
    </citation>
    <scope>NUCLEOTIDE SEQUENCE [LARGE SCALE GENOMIC DNA]</scope>
    <source>
        <strain evidence="5">NM7</strain>
    </source>
</reference>
<dbReference type="InterPro" id="IPR036271">
    <property type="entry name" value="Tet_transcr_reg_TetR-rel_C_sf"/>
</dbReference>
<evidence type="ECO:0000313" key="4">
    <source>
        <dbReference type="EMBL" id="GAT62486.1"/>
    </source>
</evidence>
<dbReference type="Proteomes" id="UP000076586">
    <property type="component" value="Unassembled WGS sequence"/>
</dbReference>
<dbReference type="Gene3D" id="1.10.357.10">
    <property type="entry name" value="Tetracycline Repressor, domain 2"/>
    <property type="match status" value="1"/>
</dbReference>
<protein>
    <submittedName>
        <fullName evidence="4">DNA-binding transcriptional regulator, AcrR family</fullName>
    </submittedName>
</protein>
<keyword evidence="5" id="KW-1185">Reference proteome</keyword>
<dbReference type="PROSITE" id="PS50977">
    <property type="entry name" value="HTH_TETR_2"/>
    <property type="match status" value="1"/>
</dbReference>
<organism evidence="4 5">
    <name type="scientific">Paludibacter jiangxiensis</name>
    <dbReference type="NCBI Taxonomy" id="681398"/>
    <lineage>
        <taxon>Bacteria</taxon>
        <taxon>Pseudomonadati</taxon>
        <taxon>Bacteroidota</taxon>
        <taxon>Bacteroidia</taxon>
        <taxon>Bacteroidales</taxon>
        <taxon>Paludibacteraceae</taxon>
        <taxon>Paludibacter</taxon>
    </lineage>
</organism>
<dbReference type="OrthoDB" id="5366068at2"/>
<gene>
    <name evidence="4" type="ORF">PJIAN_245</name>
</gene>
<name>A0A161LIY9_9BACT</name>
<dbReference type="SUPFAM" id="SSF48498">
    <property type="entry name" value="Tetracyclin repressor-like, C-terminal domain"/>
    <property type="match status" value="1"/>
</dbReference>
<dbReference type="AlphaFoldDB" id="A0A161LIY9"/>
<evidence type="ECO:0000259" key="3">
    <source>
        <dbReference type="PROSITE" id="PS50977"/>
    </source>
</evidence>
<keyword evidence="1 2" id="KW-0238">DNA-binding</keyword>
<dbReference type="SUPFAM" id="SSF46689">
    <property type="entry name" value="Homeodomain-like"/>
    <property type="match status" value="1"/>
</dbReference>
<feature type="domain" description="HTH tetR-type" evidence="3">
    <location>
        <begin position="10"/>
        <end position="70"/>
    </location>
</feature>
<evidence type="ECO:0000256" key="1">
    <source>
        <dbReference type="ARBA" id="ARBA00023125"/>
    </source>
</evidence>
<dbReference type="Pfam" id="PF00440">
    <property type="entry name" value="TetR_N"/>
    <property type="match status" value="1"/>
</dbReference>
<dbReference type="InterPro" id="IPR001647">
    <property type="entry name" value="HTH_TetR"/>
</dbReference>
<dbReference type="RefSeq" id="WP_068702854.1">
    <property type="nucleotide sequence ID" value="NZ_BDCR01000002.1"/>
</dbReference>
<sequence>MVANKAIQEQRMKGYFIQATKDILKGEGLKGVSVRNVAQQAGYSYSTIYNYFKDVNDLVFVCISDFQQECASFVADQAQSSAPGIDRLKKLVVGYVNFFVEYPGLFELFYLAKVGDFGHKEATINVINSSLDAICEKEWNYCIARGMVKAADVERLKAQLRYMVIGLLLLYLNRRFPASYSEFMNQLTIQINAILGSETSSGQTAANTAQGGPLVQNSLISVNIK</sequence>